<feature type="binding site" evidence="10">
    <location>
        <begin position="142"/>
        <end position="148"/>
    </location>
    <ligand>
        <name>S-adenosyl-L-methionine</name>
        <dbReference type="ChEBI" id="CHEBI:59789"/>
    </ligand>
</feature>
<dbReference type="PRINTS" id="PR02008">
    <property type="entry name" value="RCMTFAMILY"/>
</dbReference>
<reference evidence="13" key="2">
    <citation type="submission" date="2020-11" db="EMBL/GenBank/DDBJ databases">
        <authorList>
            <consortium name="DOE Joint Genome Institute"/>
            <person name="Kuo A."/>
            <person name="Miyauchi S."/>
            <person name="Kiss E."/>
            <person name="Drula E."/>
            <person name="Kohler A."/>
            <person name="Sanchez-Garcia M."/>
            <person name="Andreopoulos B."/>
            <person name="Barry K.W."/>
            <person name="Bonito G."/>
            <person name="Buee M."/>
            <person name="Carver A."/>
            <person name="Chen C."/>
            <person name="Cichocki N."/>
            <person name="Clum A."/>
            <person name="Culley D."/>
            <person name="Crous P.W."/>
            <person name="Fauchery L."/>
            <person name="Girlanda M."/>
            <person name="Hayes R."/>
            <person name="Keri Z."/>
            <person name="Labutti K."/>
            <person name="Lipzen A."/>
            <person name="Lombard V."/>
            <person name="Magnuson J."/>
            <person name="Maillard F."/>
            <person name="Morin E."/>
            <person name="Murat C."/>
            <person name="Nolan M."/>
            <person name="Ohm R."/>
            <person name="Pangilinan J."/>
            <person name="Pereira M."/>
            <person name="Perotto S."/>
            <person name="Peter M."/>
            <person name="Riley R."/>
            <person name="Sitrit Y."/>
            <person name="Stielow B."/>
            <person name="Szollosi G."/>
            <person name="Zifcakova L."/>
            <person name="Stursova M."/>
            <person name="Spatafora J.W."/>
            <person name="Tedersoo L."/>
            <person name="Vaario L.-M."/>
            <person name="Yamada A."/>
            <person name="Yan M."/>
            <person name="Wang P."/>
            <person name="Xu J."/>
            <person name="Bruns T."/>
            <person name="Baldrian P."/>
            <person name="Vilgalys R."/>
            <person name="Henrissat B."/>
            <person name="Grigoriev I.V."/>
            <person name="Hibbett D."/>
            <person name="Nagy L.G."/>
            <person name="Martin F.M."/>
        </authorList>
    </citation>
    <scope>NUCLEOTIDE SEQUENCE</scope>
    <source>
        <strain evidence="13">UH-Tt-Lm1</strain>
    </source>
</reference>
<dbReference type="Proteomes" id="UP000736335">
    <property type="component" value="Unassembled WGS sequence"/>
</dbReference>
<evidence type="ECO:0000256" key="11">
    <source>
        <dbReference type="SAM" id="MobiDB-lite"/>
    </source>
</evidence>
<reference evidence="13" key="1">
    <citation type="journal article" date="2020" name="Nat. Commun.">
        <title>Large-scale genome sequencing of mycorrhizal fungi provides insights into the early evolution of symbiotic traits.</title>
        <authorList>
            <person name="Miyauchi S."/>
            <person name="Kiss E."/>
            <person name="Kuo A."/>
            <person name="Drula E."/>
            <person name="Kohler A."/>
            <person name="Sanchez-Garcia M."/>
            <person name="Morin E."/>
            <person name="Andreopoulos B."/>
            <person name="Barry K.W."/>
            <person name="Bonito G."/>
            <person name="Buee M."/>
            <person name="Carver A."/>
            <person name="Chen C."/>
            <person name="Cichocki N."/>
            <person name="Clum A."/>
            <person name="Culley D."/>
            <person name="Crous P.W."/>
            <person name="Fauchery L."/>
            <person name="Girlanda M."/>
            <person name="Hayes R.D."/>
            <person name="Keri Z."/>
            <person name="LaButti K."/>
            <person name="Lipzen A."/>
            <person name="Lombard V."/>
            <person name="Magnuson J."/>
            <person name="Maillard F."/>
            <person name="Murat C."/>
            <person name="Nolan M."/>
            <person name="Ohm R.A."/>
            <person name="Pangilinan J."/>
            <person name="Pereira M.F."/>
            <person name="Perotto S."/>
            <person name="Peter M."/>
            <person name="Pfister S."/>
            <person name="Riley R."/>
            <person name="Sitrit Y."/>
            <person name="Stielow J.B."/>
            <person name="Szollosi G."/>
            <person name="Zifcakova L."/>
            <person name="Stursova M."/>
            <person name="Spatafora J.W."/>
            <person name="Tedersoo L."/>
            <person name="Vaario L.M."/>
            <person name="Yamada A."/>
            <person name="Yan M."/>
            <person name="Wang P."/>
            <person name="Xu J."/>
            <person name="Bruns T."/>
            <person name="Baldrian P."/>
            <person name="Vilgalys R."/>
            <person name="Dunand C."/>
            <person name="Henrissat B."/>
            <person name="Grigoriev I.V."/>
            <person name="Hibbett D."/>
            <person name="Nagy L.G."/>
            <person name="Martin F.M."/>
        </authorList>
    </citation>
    <scope>NUCLEOTIDE SEQUENCE</scope>
    <source>
        <strain evidence="13">UH-Tt-Lm1</strain>
    </source>
</reference>
<feature type="compositionally biased region" description="Acidic residues" evidence="11">
    <location>
        <begin position="433"/>
        <end position="445"/>
    </location>
</feature>
<feature type="active site" description="Nucleophile" evidence="10">
    <location>
        <position position="286"/>
    </location>
</feature>
<keyword evidence="9" id="KW-0539">Nucleus</keyword>
<dbReference type="GO" id="GO:0016428">
    <property type="term" value="F:tRNA (cytidine-5-)-methyltransferase activity"/>
    <property type="evidence" value="ECO:0007669"/>
    <property type="project" value="InterPro"/>
</dbReference>
<keyword evidence="5 10" id="KW-0808">Transferase</keyword>
<dbReference type="InterPro" id="IPR057285">
    <property type="entry name" value="Pre-PUA_NSUN2"/>
</dbReference>
<dbReference type="InterPro" id="IPR029063">
    <property type="entry name" value="SAM-dependent_MTases_sf"/>
</dbReference>
<keyword evidence="3" id="KW-0820">tRNA-binding</keyword>
<protein>
    <submittedName>
        <fullName evidence="13">Cytosine-5--methyltransferase</fullName>
    </submittedName>
</protein>
<evidence type="ECO:0000256" key="5">
    <source>
        <dbReference type="ARBA" id="ARBA00022679"/>
    </source>
</evidence>
<comment type="subcellular location">
    <subcellularLocation>
        <location evidence="1">Nucleus</location>
    </subcellularLocation>
</comment>
<keyword evidence="8 10" id="KW-0694">RNA-binding</keyword>
<evidence type="ECO:0000256" key="4">
    <source>
        <dbReference type="ARBA" id="ARBA00022603"/>
    </source>
</evidence>
<dbReference type="Pfam" id="PF01189">
    <property type="entry name" value="Methyltr_RsmB-F"/>
    <property type="match status" value="1"/>
</dbReference>
<sequence length="719" mass="79747">MNNSRFELYYKTQAIIPEDQWDAFLDALREPLPTTFRVAGSRQVARALNDVVRDTYIPNLTDLVFEGEAVPPPKQIPWYPDGLAWQFNVPKKVLRKNPEFKKFHSFLVYETEVGNISRQEAVSMLPPLFLQVEPHHKVMDMCAAPGSKTAQLLEALHADDDVNSSSIPSGIVVANDTDAKRTHLLIHQSSRLPSPSFMVTNLDASNMPNIKVPHDPPRGSNLRNLVFDRILCDVPCSGDGTMRKNVAIWKRWSPLDGNGLHSLQLRILKRAMRMLAKGGRIAYSTCSLNPVENEAVIAAALNGIPGFTLIDVSSLYPQLSRKAGLTRWKPPVDKELTFFDSYESYLESLSEERRKMSKMVKTHWPPDNVDGLCLDRCMRVYPHLQDTGGFFVAVLERAEFPSASGHPHREGKRSAGHLEETSTAKKPRIGDDGVAEDIMDQDESVDASASTSASVPVSDQGECAEGEPRENAGDTGFREAPYTYLSPDNTSVVTCLQKLNINSSFPSQNLLVRNPSGEAARSIYLTNDLVRKIIESNDYMKLRLVTAGTKIFGRQEGKTAGSGFRVLGDGIPVVMPYIADEHIVTADVEVLRILMEGYYPLLSAFNEEFRETLETKSPGNHIVRFPAGNRDGVNLSHDLVVPIWKSGMSLGLMIDKKTKSALSLRLFGNDITTVGQQKAKSQTENQAKGHQAETPVEHAPMLDELRESTPVIDDKDVLG</sequence>
<keyword evidence="6 10" id="KW-0949">S-adenosyl-L-methionine</keyword>
<feature type="domain" description="SAM-dependent MTase RsmB/NOP-type" evidence="12">
    <location>
        <begin position="24"/>
        <end position="398"/>
    </location>
</feature>
<dbReference type="Pfam" id="PF25378">
    <property type="entry name" value="PUA_NSUN2"/>
    <property type="match status" value="1"/>
</dbReference>
<evidence type="ECO:0000256" key="9">
    <source>
        <dbReference type="ARBA" id="ARBA00023242"/>
    </source>
</evidence>
<dbReference type="PRINTS" id="PR02011">
    <property type="entry name" value="RCMTNCL1"/>
</dbReference>
<dbReference type="GO" id="GO:0005737">
    <property type="term" value="C:cytoplasm"/>
    <property type="evidence" value="ECO:0007669"/>
    <property type="project" value="TreeGrafter"/>
</dbReference>
<proteinExistence type="inferred from homology"/>
<dbReference type="GO" id="GO:0030488">
    <property type="term" value="P:tRNA methylation"/>
    <property type="evidence" value="ECO:0007669"/>
    <property type="project" value="TreeGrafter"/>
</dbReference>
<gene>
    <name evidence="13" type="ORF">BJ322DRAFT_1106588</name>
</gene>
<dbReference type="InterPro" id="IPR049560">
    <property type="entry name" value="MeTrfase_RsmB-F_NOP2_cat"/>
</dbReference>
<dbReference type="InterPro" id="IPR023267">
    <property type="entry name" value="RCMT"/>
</dbReference>
<feature type="binding site" evidence="10">
    <location>
        <position position="203"/>
    </location>
    <ligand>
        <name>S-adenosyl-L-methionine</name>
        <dbReference type="ChEBI" id="CHEBI:59789"/>
    </ligand>
</feature>
<feature type="compositionally biased region" description="Polar residues" evidence="11">
    <location>
        <begin position="677"/>
        <end position="688"/>
    </location>
</feature>
<dbReference type="InterPro" id="IPR023270">
    <property type="entry name" value="RCMT_NCL1"/>
</dbReference>
<feature type="binding site" evidence="10">
    <location>
        <position position="233"/>
    </location>
    <ligand>
        <name>S-adenosyl-L-methionine</name>
        <dbReference type="ChEBI" id="CHEBI:59789"/>
    </ligand>
</feature>
<dbReference type="GO" id="GO:0000049">
    <property type="term" value="F:tRNA binding"/>
    <property type="evidence" value="ECO:0007669"/>
    <property type="project" value="UniProtKB-KW"/>
</dbReference>
<evidence type="ECO:0000313" key="14">
    <source>
        <dbReference type="Proteomes" id="UP000736335"/>
    </source>
</evidence>
<keyword evidence="14" id="KW-1185">Reference proteome</keyword>
<dbReference type="InterPro" id="IPR018314">
    <property type="entry name" value="RsmB/NOL1/NOP2-like_CS"/>
</dbReference>
<dbReference type="GO" id="GO:0005634">
    <property type="term" value="C:nucleus"/>
    <property type="evidence" value="ECO:0007669"/>
    <property type="project" value="UniProtKB-SubCell"/>
</dbReference>
<dbReference type="SUPFAM" id="SSF53335">
    <property type="entry name" value="S-adenosyl-L-methionine-dependent methyltransferases"/>
    <property type="match status" value="1"/>
</dbReference>
<evidence type="ECO:0000256" key="7">
    <source>
        <dbReference type="ARBA" id="ARBA00022694"/>
    </source>
</evidence>
<dbReference type="PANTHER" id="PTHR22808:SF1">
    <property type="entry name" value="RNA CYTOSINE-C(5)-METHYLTRANSFERASE NSUN2-RELATED"/>
    <property type="match status" value="1"/>
</dbReference>
<dbReference type="PROSITE" id="PS01153">
    <property type="entry name" value="NOL1_NOP2_SUN"/>
    <property type="match status" value="1"/>
</dbReference>
<feature type="compositionally biased region" description="Low complexity" evidence="11">
    <location>
        <begin position="446"/>
        <end position="459"/>
    </location>
</feature>
<evidence type="ECO:0000256" key="6">
    <source>
        <dbReference type="ARBA" id="ARBA00022691"/>
    </source>
</evidence>
<feature type="binding site" evidence="10">
    <location>
        <position position="176"/>
    </location>
    <ligand>
        <name>S-adenosyl-L-methionine</name>
        <dbReference type="ChEBI" id="CHEBI:59789"/>
    </ligand>
</feature>
<feature type="compositionally biased region" description="Basic and acidic residues" evidence="11">
    <location>
        <begin position="700"/>
        <end position="719"/>
    </location>
</feature>
<dbReference type="Pfam" id="PF25376">
    <property type="entry name" value="Pre-PUA_NSUN2"/>
    <property type="match status" value="1"/>
</dbReference>
<dbReference type="InterPro" id="IPR057286">
    <property type="entry name" value="PUA_NSUN2"/>
</dbReference>
<feature type="compositionally biased region" description="Basic and acidic residues" evidence="11">
    <location>
        <begin position="412"/>
        <end position="431"/>
    </location>
</feature>
<evidence type="ECO:0000256" key="1">
    <source>
        <dbReference type="ARBA" id="ARBA00004123"/>
    </source>
</evidence>
<dbReference type="PROSITE" id="PS51686">
    <property type="entry name" value="SAM_MT_RSMB_NOP"/>
    <property type="match status" value="1"/>
</dbReference>
<dbReference type="InterPro" id="IPR001678">
    <property type="entry name" value="MeTrfase_RsmB-F_NOP2_dom"/>
</dbReference>
<feature type="region of interest" description="Disordered" evidence="11">
    <location>
        <begin position="677"/>
        <end position="719"/>
    </location>
</feature>
<evidence type="ECO:0000256" key="8">
    <source>
        <dbReference type="ARBA" id="ARBA00022884"/>
    </source>
</evidence>
<dbReference type="AlphaFoldDB" id="A0A9P6HK02"/>
<name>A0A9P6HK02_9AGAM</name>
<keyword evidence="4 10" id="KW-0489">Methyltransferase</keyword>
<comment type="caution">
    <text evidence="13">The sequence shown here is derived from an EMBL/GenBank/DDBJ whole genome shotgun (WGS) entry which is preliminary data.</text>
</comment>
<evidence type="ECO:0000256" key="10">
    <source>
        <dbReference type="PROSITE-ProRule" id="PRU01023"/>
    </source>
</evidence>
<accession>A0A9P6HK02</accession>
<organism evidence="13 14">
    <name type="scientific">Thelephora terrestris</name>
    <dbReference type="NCBI Taxonomy" id="56493"/>
    <lineage>
        <taxon>Eukaryota</taxon>
        <taxon>Fungi</taxon>
        <taxon>Dikarya</taxon>
        <taxon>Basidiomycota</taxon>
        <taxon>Agaricomycotina</taxon>
        <taxon>Agaricomycetes</taxon>
        <taxon>Thelephorales</taxon>
        <taxon>Thelephoraceae</taxon>
        <taxon>Thelephora</taxon>
    </lineage>
</organism>
<dbReference type="PANTHER" id="PTHR22808">
    <property type="entry name" value="NCL1 YEAST -RELATED NOL1/NOP2/FMU SUN DOMAIN-CONTAINING"/>
    <property type="match status" value="1"/>
</dbReference>
<comment type="similarity">
    <text evidence="2 10">Belongs to the class I-like SAM-binding methyltransferase superfamily. RsmB/NOP family.</text>
</comment>
<dbReference type="EMBL" id="WIUZ02000004">
    <property type="protein sequence ID" value="KAF9788609.1"/>
    <property type="molecule type" value="Genomic_DNA"/>
</dbReference>
<keyword evidence="7" id="KW-0819">tRNA processing</keyword>
<evidence type="ECO:0000256" key="2">
    <source>
        <dbReference type="ARBA" id="ARBA00007494"/>
    </source>
</evidence>
<feature type="region of interest" description="Disordered" evidence="11">
    <location>
        <begin position="402"/>
        <end position="483"/>
    </location>
</feature>
<evidence type="ECO:0000256" key="3">
    <source>
        <dbReference type="ARBA" id="ARBA00022555"/>
    </source>
</evidence>
<dbReference type="Gene3D" id="3.40.50.150">
    <property type="entry name" value="Vaccinia Virus protein VP39"/>
    <property type="match status" value="1"/>
</dbReference>
<evidence type="ECO:0000313" key="13">
    <source>
        <dbReference type="EMBL" id="KAF9788609.1"/>
    </source>
</evidence>
<dbReference type="OrthoDB" id="6093671at2759"/>
<evidence type="ECO:0000259" key="12">
    <source>
        <dbReference type="PROSITE" id="PS51686"/>
    </source>
</evidence>